<proteinExistence type="predicted"/>
<keyword evidence="2" id="KW-1185">Reference proteome</keyword>
<dbReference type="GeneID" id="70235849"/>
<evidence type="ECO:0000313" key="1">
    <source>
        <dbReference type="EMBL" id="KAH3665696.1"/>
    </source>
</evidence>
<reference evidence="1" key="1">
    <citation type="journal article" date="2021" name="Open Biol.">
        <title>Shared evolutionary footprints suggest mitochondrial oxidative damage underlies multiple complex I losses in fungi.</title>
        <authorList>
            <person name="Schikora-Tamarit M.A."/>
            <person name="Marcet-Houben M."/>
            <person name="Nosek J."/>
            <person name="Gabaldon T."/>
        </authorList>
    </citation>
    <scope>NUCLEOTIDE SEQUENCE</scope>
    <source>
        <strain evidence="1">CBS6075</strain>
    </source>
</reference>
<organism evidence="1 2">
    <name type="scientific">Ogataea philodendri</name>
    <dbReference type="NCBI Taxonomy" id="1378263"/>
    <lineage>
        <taxon>Eukaryota</taxon>
        <taxon>Fungi</taxon>
        <taxon>Dikarya</taxon>
        <taxon>Ascomycota</taxon>
        <taxon>Saccharomycotina</taxon>
        <taxon>Pichiomycetes</taxon>
        <taxon>Pichiales</taxon>
        <taxon>Pichiaceae</taxon>
        <taxon>Ogataea</taxon>
    </lineage>
</organism>
<name>A0A9P8P5Z6_9ASCO</name>
<sequence>MYSWNASAVRRFGFLFAVAGHLRDLEKSKYVLSNGFIFQSLVSNNLSLISNALVMKTTRFVANTSCDSIWPSSRGSSTLPICKSVDPGLALPTRLFPRVSFSCLSSDDLLKNTGPNDSTTNSSLFSSISELRVCIGTGLSPEYFSKAR</sequence>
<reference evidence="1" key="2">
    <citation type="submission" date="2021-01" db="EMBL/GenBank/DDBJ databases">
        <authorList>
            <person name="Schikora-Tamarit M.A."/>
        </authorList>
    </citation>
    <scope>NUCLEOTIDE SEQUENCE</scope>
    <source>
        <strain evidence="1">CBS6075</strain>
    </source>
</reference>
<dbReference type="EMBL" id="JAEUBE010000295">
    <property type="protein sequence ID" value="KAH3665696.1"/>
    <property type="molecule type" value="Genomic_DNA"/>
</dbReference>
<evidence type="ECO:0000313" key="2">
    <source>
        <dbReference type="Proteomes" id="UP000769157"/>
    </source>
</evidence>
<comment type="caution">
    <text evidence="1">The sequence shown here is derived from an EMBL/GenBank/DDBJ whole genome shotgun (WGS) entry which is preliminary data.</text>
</comment>
<accession>A0A9P8P5Z6</accession>
<protein>
    <submittedName>
        <fullName evidence="1">Uncharacterized protein</fullName>
    </submittedName>
</protein>
<dbReference type="Proteomes" id="UP000769157">
    <property type="component" value="Unassembled WGS sequence"/>
</dbReference>
<gene>
    <name evidence="1" type="ORF">OGAPHI_003884</name>
</gene>
<dbReference type="RefSeq" id="XP_046060900.1">
    <property type="nucleotide sequence ID" value="XM_046204902.1"/>
</dbReference>
<dbReference type="AlphaFoldDB" id="A0A9P8P5Z6"/>